<accession>A0A2H0XE77</accession>
<dbReference type="EMBL" id="PEYU01000041">
    <property type="protein sequence ID" value="PIS22428.1"/>
    <property type="molecule type" value="Genomic_DNA"/>
</dbReference>
<sequence>MPIVNLLFKNKRRVGLIVGLITLMFVFYLLSSGGYLPSTPPVIVNNSTPPVVLNTAELVLVNTNPQVGHRETVNPFSQTFFEFSADLDEKSAVVTTSPYIVINTKVYKTDPRTLVVEPSKSPWIDDIEYTITIKKIKGINGDELKNPVEYKFSNTVLTEVVGGDLN</sequence>
<dbReference type="Proteomes" id="UP000231252">
    <property type="component" value="Unassembled WGS sequence"/>
</dbReference>
<evidence type="ECO:0000256" key="1">
    <source>
        <dbReference type="SAM" id="Phobius"/>
    </source>
</evidence>
<evidence type="ECO:0008006" key="4">
    <source>
        <dbReference type="Google" id="ProtNLM"/>
    </source>
</evidence>
<feature type="transmembrane region" description="Helical" evidence="1">
    <location>
        <begin position="14"/>
        <end position="36"/>
    </location>
</feature>
<proteinExistence type="predicted"/>
<keyword evidence="1" id="KW-0472">Membrane</keyword>
<comment type="caution">
    <text evidence="2">The sequence shown here is derived from an EMBL/GenBank/DDBJ whole genome shotgun (WGS) entry which is preliminary data.</text>
</comment>
<gene>
    <name evidence="2" type="ORF">COT50_02025</name>
</gene>
<protein>
    <recommendedName>
        <fullName evidence="4">SbsA Ig-like domain-containing protein</fullName>
    </recommendedName>
</protein>
<evidence type="ECO:0000313" key="3">
    <source>
        <dbReference type="Proteomes" id="UP000231252"/>
    </source>
</evidence>
<reference evidence="3" key="1">
    <citation type="submission" date="2017-09" db="EMBL/GenBank/DDBJ databases">
        <title>Depth-based differentiation of microbial function through sediment-hosted aquifers and enrichment of novel symbionts in the deep terrestrial subsurface.</title>
        <authorList>
            <person name="Probst A.J."/>
            <person name="Ladd B."/>
            <person name="Jarett J.K."/>
            <person name="Geller-Mcgrath D.E."/>
            <person name="Sieber C.M.K."/>
            <person name="Emerson J.B."/>
            <person name="Anantharaman K."/>
            <person name="Thomas B.C."/>
            <person name="Malmstrom R."/>
            <person name="Stieglmeier M."/>
            <person name="Klingl A."/>
            <person name="Woyke T."/>
            <person name="Ryan C.M."/>
            <person name="Banfield J.F."/>
        </authorList>
    </citation>
    <scope>NUCLEOTIDE SEQUENCE [LARGE SCALE GENOMIC DNA]</scope>
</reference>
<keyword evidence="1" id="KW-1133">Transmembrane helix</keyword>
<dbReference type="AlphaFoldDB" id="A0A2H0XE77"/>
<name>A0A2H0XE77_UNCKA</name>
<keyword evidence="1" id="KW-0812">Transmembrane</keyword>
<organism evidence="2 3">
    <name type="scientific">candidate division WWE3 bacterium CG08_land_8_20_14_0_20_41_10</name>
    <dbReference type="NCBI Taxonomy" id="1975085"/>
    <lineage>
        <taxon>Bacteria</taxon>
        <taxon>Katanobacteria</taxon>
    </lineage>
</organism>
<evidence type="ECO:0000313" key="2">
    <source>
        <dbReference type="EMBL" id="PIS22428.1"/>
    </source>
</evidence>